<protein>
    <submittedName>
        <fullName evidence="1">Uncharacterized protein</fullName>
    </submittedName>
</protein>
<name>M5EWR9_9HYPH</name>
<gene>
    <name evidence="1" type="ORF">MESS2_p200002</name>
</gene>
<proteinExistence type="predicted"/>
<dbReference type="EMBL" id="CAUM01000184">
    <property type="protein sequence ID" value="CCV09504.1"/>
    <property type="molecule type" value="Genomic_DNA"/>
</dbReference>
<organism evidence="1 2">
    <name type="scientific">Mesorhizobium metallidurans STM 2683</name>
    <dbReference type="NCBI Taxonomy" id="1297569"/>
    <lineage>
        <taxon>Bacteria</taxon>
        <taxon>Pseudomonadati</taxon>
        <taxon>Pseudomonadota</taxon>
        <taxon>Alphaproteobacteria</taxon>
        <taxon>Hyphomicrobiales</taxon>
        <taxon>Phyllobacteriaceae</taxon>
        <taxon>Mesorhizobium</taxon>
    </lineage>
</organism>
<reference evidence="1 2" key="1">
    <citation type="submission" date="2013-02" db="EMBL/GenBank/DDBJ databases">
        <authorList>
            <person name="Genoscope - CEA"/>
        </authorList>
    </citation>
    <scope>NUCLEOTIDE SEQUENCE [LARGE SCALE GENOMIC DNA]</scope>
    <source>
        <strain evidence="1 2">STM 2683</strain>
    </source>
</reference>
<keyword evidence="2" id="KW-1185">Reference proteome</keyword>
<dbReference type="STRING" id="1297569.MESS2_p200002"/>
<evidence type="ECO:0000313" key="2">
    <source>
        <dbReference type="Proteomes" id="UP000012062"/>
    </source>
</evidence>
<dbReference type="Proteomes" id="UP000012062">
    <property type="component" value="Unassembled WGS sequence"/>
</dbReference>
<evidence type="ECO:0000313" key="1">
    <source>
        <dbReference type="EMBL" id="CCV09504.1"/>
    </source>
</evidence>
<comment type="caution">
    <text evidence="1">The sequence shown here is derived from an EMBL/GenBank/DDBJ whole genome shotgun (WGS) entry which is preliminary data.</text>
</comment>
<accession>M5EWR9</accession>
<dbReference type="AlphaFoldDB" id="M5EWR9"/>
<sequence>MSERDEAFEAWLRSEVLAAHDELEADPSQGRNAEQVLQRLADERKGMEAGRESYSPEGEVPYAHLHKCTPATRPRPPLQPCSRERAGRGLIVVRVVRVDFTYSRLQTLSFFGYIC</sequence>